<protein>
    <submittedName>
        <fullName evidence="7">Siderophore biosynthesis regulatory protein URBS1</fullName>
    </submittedName>
</protein>
<evidence type="ECO:0000256" key="1">
    <source>
        <dbReference type="ARBA" id="ARBA00004123"/>
    </source>
</evidence>
<evidence type="ECO:0000313" key="7">
    <source>
        <dbReference type="RefSeq" id="XP_018007600.1"/>
    </source>
</evidence>
<feature type="compositionally biased region" description="Low complexity" evidence="5">
    <location>
        <begin position="62"/>
        <end position="85"/>
    </location>
</feature>
<dbReference type="OrthoDB" id="10069705at2759"/>
<evidence type="ECO:0000256" key="5">
    <source>
        <dbReference type="SAM" id="MobiDB-lite"/>
    </source>
</evidence>
<dbReference type="Pfam" id="PF07545">
    <property type="entry name" value="Vg_Tdu"/>
    <property type="match status" value="1"/>
</dbReference>
<feature type="region of interest" description="Disordered" evidence="5">
    <location>
        <begin position="1"/>
        <end position="174"/>
    </location>
</feature>
<accession>A0A8B7N207</accession>
<dbReference type="InterPro" id="IPR011520">
    <property type="entry name" value="Vg_fam"/>
</dbReference>
<feature type="compositionally biased region" description="Basic residues" evidence="5">
    <location>
        <begin position="147"/>
        <end position="174"/>
    </location>
</feature>
<dbReference type="GeneID" id="108665364"/>
<keyword evidence="2" id="KW-0805">Transcription regulation</keyword>
<dbReference type="PANTHER" id="PTHR15950:SF15">
    <property type="entry name" value="PROTEIN VESTIGIAL"/>
    <property type="match status" value="1"/>
</dbReference>
<sequence>MSCAQVMYQPYAGSPYTAPPTPHTTPTSSNGADPHTQPHQPPAPTQVQQQQASLPDVSAPNNAVSTPISAAAATTNSNTPTPTQALQQHASDTPREAAQGRCSSRAAPYRATSNGSATGDADQPPEKKLCSERQTPVTPATPSHPYHPLHHHHHHHHLLNQHHLPSHQHHQHHHNLITNADVTDANANAAANDVRYVSANCVVVTHYRGDTAAMVDEHFSRALAPTHCEKPHHNKGATSPMSARNFPASFWNSNYTRAGAGLGHLGVHGHPDLYDPYHPGLHSLQNSGHHDPWTTYSLSSQAYSHRSMAHDMYQAAMSSCSPRPYQQYGIGLQPSLARIPALPAVPAQVSRPAMYQQYGIGLQPSLARIPALPAVPAQMSMSKPDGWGRYHDAFSGDLAAHGLDAGYSAHYPAVATGLESAVQQEGPKDLYWF</sequence>
<dbReference type="GO" id="GO:0005634">
    <property type="term" value="C:nucleus"/>
    <property type="evidence" value="ECO:0007669"/>
    <property type="project" value="UniProtKB-SubCell"/>
</dbReference>
<dbReference type="OMA" id="HESSWSD"/>
<dbReference type="RefSeq" id="XP_018007600.1">
    <property type="nucleotide sequence ID" value="XM_018152111.2"/>
</dbReference>
<reference evidence="7" key="1">
    <citation type="submission" date="2025-08" db="UniProtKB">
        <authorList>
            <consortium name="RefSeq"/>
        </authorList>
    </citation>
    <scope>IDENTIFICATION</scope>
</reference>
<dbReference type="KEGG" id="hazt:108665364"/>
<gene>
    <name evidence="7" type="primary">LOC108665364</name>
</gene>
<dbReference type="GO" id="GO:0006355">
    <property type="term" value="P:regulation of DNA-templated transcription"/>
    <property type="evidence" value="ECO:0007669"/>
    <property type="project" value="InterPro"/>
</dbReference>
<proteinExistence type="predicted"/>
<dbReference type="PANTHER" id="PTHR15950">
    <property type="entry name" value="TRANSCRIPTION COFACTOR VESTIGIAL-LIKE PROTEIN"/>
    <property type="match status" value="1"/>
</dbReference>
<comment type="subcellular location">
    <subcellularLocation>
        <location evidence="1">Nucleus</location>
    </subcellularLocation>
</comment>
<keyword evidence="4" id="KW-0539">Nucleus</keyword>
<name>A0A8B7N207_HYAAZ</name>
<evidence type="ECO:0000256" key="3">
    <source>
        <dbReference type="ARBA" id="ARBA00023163"/>
    </source>
</evidence>
<feature type="compositionally biased region" description="Polar residues" evidence="5">
    <location>
        <begin position="132"/>
        <end position="141"/>
    </location>
</feature>
<organism evidence="6 7">
    <name type="scientific">Hyalella azteca</name>
    <name type="common">Amphipod</name>
    <dbReference type="NCBI Taxonomy" id="294128"/>
    <lineage>
        <taxon>Eukaryota</taxon>
        <taxon>Metazoa</taxon>
        <taxon>Ecdysozoa</taxon>
        <taxon>Arthropoda</taxon>
        <taxon>Crustacea</taxon>
        <taxon>Multicrustacea</taxon>
        <taxon>Malacostraca</taxon>
        <taxon>Eumalacostraca</taxon>
        <taxon>Peracarida</taxon>
        <taxon>Amphipoda</taxon>
        <taxon>Senticaudata</taxon>
        <taxon>Talitrida</taxon>
        <taxon>Talitroidea</taxon>
        <taxon>Hyalellidae</taxon>
        <taxon>Hyalella</taxon>
    </lineage>
</organism>
<keyword evidence="6" id="KW-1185">Reference proteome</keyword>
<dbReference type="Proteomes" id="UP000694843">
    <property type="component" value="Unplaced"/>
</dbReference>
<keyword evidence="3" id="KW-0804">Transcription</keyword>
<evidence type="ECO:0000256" key="4">
    <source>
        <dbReference type="ARBA" id="ARBA00023242"/>
    </source>
</evidence>
<evidence type="ECO:0000256" key="2">
    <source>
        <dbReference type="ARBA" id="ARBA00023015"/>
    </source>
</evidence>
<evidence type="ECO:0000313" key="6">
    <source>
        <dbReference type="Proteomes" id="UP000694843"/>
    </source>
</evidence>
<dbReference type="AlphaFoldDB" id="A0A8B7N207"/>